<dbReference type="Proteomes" id="UP000275024">
    <property type="component" value="Unassembled WGS sequence"/>
</dbReference>
<evidence type="ECO:0000259" key="1">
    <source>
        <dbReference type="Pfam" id="PF05175"/>
    </source>
</evidence>
<feature type="domain" description="Methyltransferase small" evidence="1">
    <location>
        <begin position="157"/>
        <end position="239"/>
    </location>
</feature>
<protein>
    <submittedName>
        <fullName evidence="2">Methyltransferase domain-containing protein</fullName>
    </submittedName>
</protein>
<proteinExistence type="predicted"/>
<dbReference type="EMBL" id="RBDX01000014">
    <property type="protein sequence ID" value="RKN07605.1"/>
    <property type="molecule type" value="Genomic_DNA"/>
</dbReference>
<dbReference type="AlphaFoldDB" id="A0A3A9W2X2"/>
<evidence type="ECO:0000313" key="3">
    <source>
        <dbReference type="EMBL" id="RKN18328.1"/>
    </source>
</evidence>
<evidence type="ECO:0000313" key="2">
    <source>
        <dbReference type="EMBL" id="RKN07605.1"/>
    </source>
</evidence>
<keyword evidence="2" id="KW-0489">Methyltransferase</keyword>
<keyword evidence="2" id="KW-0808">Transferase</keyword>
<dbReference type="OrthoDB" id="267914at2"/>
<dbReference type="Pfam" id="PF05175">
    <property type="entry name" value="MTS"/>
    <property type="match status" value="1"/>
</dbReference>
<accession>A0A3A9W2X2</accession>
<evidence type="ECO:0000313" key="4">
    <source>
        <dbReference type="Proteomes" id="UP000268652"/>
    </source>
</evidence>
<dbReference type="Gene3D" id="3.40.50.150">
    <property type="entry name" value="Vaccinia Virus protein VP39"/>
    <property type="match status" value="1"/>
</dbReference>
<reference evidence="4 5" key="1">
    <citation type="submission" date="2018-09" db="EMBL/GenBank/DDBJ databases">
        <title>Streptomyces sp. nov. DS1-2, an endophytic actinomycete isolated from roots of Dendrobium scabrilingue.</title>
        <authorList>
            <person name="Kuncharoen N."/>
            <person name="Kudo T."/>
            <person name="Ohkuma M."/>
            <person name="Yuki M."/>
            <person name="Tanasupawat S."/>
        </authorList>
    </citation>
    <scope>NUCLEOTIDE SEQUENCE [LARGE SCALE GENOMIC DNA]</scope>
    <source>
        <strain evidence="2 5">AZ1-7</strain>
        <strain evidence="3 4">DS1-2</strain>
    </source>
</reference>
<gene>
    <name evidence="3" type="ORF">D7318_22490</name>
    <name evidence="2" type="ORF">D7319_18255</name>
</gene>
<name>A0A3A9W2X2_9ACTN</name>
<dbReference type="EMBL" id="RBDY01000020">
    <property type="protein sequence ID" value="RKN18328.1"/>
    <property type="molecule type" value="Genomic_DNA"/>
</dbReference>
<comment type="caution">
    <text evidence="2">The sequence shown here is derived from an EMBL/GenBank/DDBJ whole genome shotgun (WGS) entry which is preliminary data.</text>
</comment>
<dbReference type="InterPro" id="IPR007848">
    <property type="entry name" value="Small_mtfrase_dom"/>
</dbReference>
<dbReference type="Proteomes" id="UP000268652">
    <property type="component" value="Unassembled WGS sequence"/>
</dbReference>
<sequence length="359" mass="39751">MVNFKVEGERGLLWRKLGTLLRRHGYTTEAVRNVLEVREPAEAVLADVGRYSLFYMGALKRSESPVAVIARLFLFCGHVPAVDLDRTDPELAALLWRLGLVEQVAGDEPLVRATVALVELRSNYFISDKLFENAPGGFTVHDGSSGCMPPHASSVELLSGLKKPAAARSFLDVGCGSGCQSVVFASDYECVAGFDVDERAVEFAQVNAAINGLSGRYEVSSWESFRADRLYDHIVFNSPDPSVAFDFIGRGLEGMLSRAGHAQVWLNCEVGAEDQSLEHVLLRSIENPERFDMESQENANSPFSVGADFIRSRKFPEHTLLVSHPGERASYMRDLVERGVREIVSVILTIRLRHHPRSD</sequence>
<dbReference type="GO" id="GO:0032259">
    <property type="term" value="P:methylation"/>
    <property type="evidence" value="ECO:0007669"/>
    <property type="project" value="UniProtKB-KW"/>
</dbReference>
<evidence type="ECO:0000313" key="5">
    <source>
        <dbReference type="Proteomes" id="UP000275024"/>
    </source>
</evidence>
<dbReference type="SUPFAM" id="SSF53335">
    <property type="entry name" value="S-adenosyl-L-methionine-dependent methyltransferases"/>
    <property type="match status" value="1"/>
</dbReference>
<dbReference type="RefSeq" id="WP_120698991.1">
    <property type="nucleotide sequence ID" value="NZ_RBDX01000014.1"/>
</dbReference>
<keyword evidence="4" id="KW-1185">Reference proteome</keyword>
<dbReference type="InterPro" id="IPR029063">
    <property type="entry name" value="SAM-dependent_MTases_sf"/>
</dbReference>
<organism evidence="2 5">
    <name type="scientific">Streptomyces radicis</name>
    <dbReference type="NCBI Taxonomy" id="1750517"/>
    <lineage>
        <taxon>Bacteria</taxon>
        <taxon>Bacillati</taxon>
        <taxon>Actinomycetota</taxon>
        <taxon>Actinomycetes</taxon>
        <taxon>Kitasatosporales</taxon>
        <taxon>Streptomycetaceae</taxon>
        <taxon>Streptomyces</taxon>
    </lineage>
</organism>
<dbReference type="GO" id="GO:0008168">
    <property type="term" value="F:methyltransferase activity"/>
    <property type="evidence" value="ECO:0007669"/>
    <property type="project" value="UniProtKB-KW"/>
</dbReference>
<dbReference type="CDD" id="cd02440">
    <property type="entry name" value="AdoMet_MTases"/>
    <property type="match status" value="1"/>
</dbReference>